<comment type="caution">
    <text evidence="3">The sequence shown here is derived from an EMBL/GenBank/DDBJ whole genome shotgun (WGS) entry which is preliminary data.</text>
</comment>
<evidence type="ECO:0000259" key="2">
    <source>
        <dbReference type="Pfam" id="PF07811"/>
    </source>
</evidence>
<dbReference type="Pfam" id="PF07811">
    <property type="entry name" value="TadE"/>
    <property type="match status" value="1"/>
</dbReference>
<dbReference type="EMBL" id="JAMQBK010000001">
    <property type="protein sequence ID" value="MCM2369014.1"/>
    <property type="molecule type" value="Genomic_DNA"/>
</dbReference>
<keyword evidence="1" id="KW-1133">Transmembrane helix</keyword>
<evidence type="ECO:0000313" key="4">
    <source>
        <dbReference type="Proteomes" id="UP001202961"/>
    </source>
</evidence>
<keyword evidence="1" id="KW-0472">Membrane</keyword>
<gene>
    <name evidence="3" type="ORF">NB063_00100</name>
</gene>
<protein>
    <submittedName>
        <fullName evidence="3">Pilus assembly protein</fullName>
    </submittedName>
</protein>
<keyword evidence="4" id="KW-1185">Reference proteome</keyword>
<reference evidence="3 4" key="1">
    <citation type="journal article" date="2022" name="Syst. Appl. Microbiol.">
        <title>Rhodopirellula aestuarii sp. nov., a novel member of the genus Rhodopirellula isolated from brackish sediments collected in the Tagus River estuary, Portugal.</title>
        <authorList>
            <person name="Vitorino I.R."/>
            <person name="Klimek D."/>
            <person name="Calusinska M."/>
            <person name="Lobo-da-Cunha A."/>
            <person name="Vasconcelos V."/>
            <person name="Lage O.M."/>
        </authorList>
    </citation>
    <scope>NUCLEOTIDE SEQUENCE [LARGE SCALE GENOMIC DNA]</scope>
    <source>
        <strain evidence="3 4">ICT_H3.1</strain>
    </source>
</reference>
<keyword evidence="1" id="KW-0812">Transmembrane</keyword>
<feature type="transmembrane region" description="Helical" evidence="1">
    <location>
        <begin position="12"/>
        <end position="32"/>
    </location>
</feature>
<evidence type="ECO:0000256" key="1">
    <source>
        <dbReference type="SAM" id="Phobius"/>
    </source>
</evidence>
<proteinExistence type="predicted"/>
<evidence type="ECO:0000313" key="3">
    <source>
        <dbReference type="EMBL" id="MCM2369014.1"/>
    </source>
</evidence>
<dbReference type="InterPro" id="IPR012495">
    <property type="entry name" value="TadE-like_dom"/>
</dbReference>
<sequence length="135" mass="14068">MRTGRESNRKGTALVELAICMPIFFLIVFASIEACNMISMKQIICEAAYEGALVASKPNTTASEVVTRVNTTLASRGVTPADVFVAGADGTAFSGVERGDTVTVTVDAVTDDNAVGPQLFGFAKTLSSSLSAVKQ</sequence>
<feature type="domain" description="TadE-like" evidence="2">
    <location>
        <begin position="11"/>
        <end position="52"/>
    </location>
</feature>
<dbReference type="RefSeq" id="WP_250926689.1">
    <property type="nucleotide sequence ID" value="NZ_JAMQBK010000001.1"/>
</dbReference>
<name>A0ABT0TWL2_9BACT</name>
<dbReference type="Proteomes" id="UP001202961">
    <property type="component" value="Unassembled WGS sequence"/>
</dbReference>
<organism evidence="3 4">
    <name type="scientific">Aporhodopirellula aestuarii</name>
    <dbReference type="NCBI Taxonomy" id="2950107"/>
    <lineage>
        <taxon>Bacteria</taxon>
        <taxon>Pseudomonadati</taxon>
        <taxon>Planctomycetota</taxon>
        <taxon>Planctomycetia</taxon>
        <taxon>Pirellulales</taxon>
        <taxon>Pirellulaceae</taxon>
        <taxon>Aporhodopirellula</taxon>
    </lineage>
</organism>
<accession>A0ABT0TWL2</accession>